<keyword evidence="5" id="KW-1185">Reference proteome</keyword>
<dbReference type="InterPro" id="IPR002631">
    <property type="entry name" value="Plasmid_rep_OBD"/>
</dbReference>
<dbReference type="Pfam" id="PF01719">
    <property type="entry name" value="Rep_OBD"/>
    <property type="match status" value="1"/>
</dbReference>
<dbReference type="EMBL" id="JXJW01000009">
    <property type="protein sequence ID" value="PCS06843.1"/>
    <property type="molecule type" value="Genomic_DNA"/>
</dbReference>
<dbReference type="GO" id="GO:0006260">
    <property type="term" value="P:DNA replication"/>
    <property type="evidence" value="ECO:0007669"/>
    <property type="project" value="InterPro"/>
</dbReference>
<accession>A0A2A5S060</accession>
<dbReference type="GO" id="GO:0003677">
    <property type="term" value="F:DNA binding"/>
    <property type="evidence" value="ECO:0007669"/>
    <property type="project" value="InterPro"/>
</dbReference>
<organism evidence="4 5">
    <name type="scientific">Pseudolactococcus piscium</name>
    <dbReference type="NCBI Taxonomy" id="1364"/>
    <lineage>
        <taxon>Bacteria</taxon>
        <taxon>Bacillati</taxon>
        <taxon>Bacillota</taxon>
        <taxon>Bacilli</taxon>
        <taxon>Lactobacillales</taxon>
        <taxon>Streptococcaceae</taxon>
        <taxon>Pseudolactococcus</taxon>
    </lineage>
</organism>
<dbReference type="InterPro" id="IPR000605">
    <property type="entry name" value="Helicase_SF3_ssDNA/RNA_vir"/>
</dbReference>
<name>A0A2A5S060_9LACT</name>
<feature type="domain" description="Plasmid replication protein origin binding" evidence="3">
    <location>
        <begin position="34"/>
        <end position="132"/>
    </location>
</feature>
<feature type="domain" description="Helicase superfamily 3 single-stranded DNA/RNA virus" evidence="2">
    <location>
        <begin position="223"/>
        <end position="301"/>
    </location>
</feature>
<dbReference type="SUPFAM" id="SSF52540">
    <property type="entry name" value="P-loop containing nucleoside triphosphate hydrolases"/>
    <property type="match status" value="1"/>
</dbReference>
<evidence type="ECO:0000313" key="4">
    <source>
        <dbReference type="EMBL" id="PCS06843.1"/>
    </source>
</evidence>
<dbReference type="GO" id="GO:0005727">
    <property type="term" value="C:extrachromosomal circular DNA"/>
    <property type="evidence" value="ECO:0007669"/>
    <property type="project" value="InterPro"/>
</dbReference>
<dbReference type="Proteomes" id="UP000218282">
    <property type="component" value="Unassembled WGS sequence"/>
</dbReference>
<reference evidence="4 5" key="1">
    <citation type="submission" date="2014-12" db="EMBL/GenBank/DDBJ databases">
        <title>Draft genome sequences of 10 type strains of Lactococcus.</title>
        <authorList>
            <person name="Sun Z."/>
            <person name="Zhong Z."/>
            <person name="Liu W."/>
            <person name="Zhang W."/>
            <person name="Zhang H."/>
        </authorList>
    </citation>
    <scope>NUCLEOTIDE SEQUENCE [LARGE SCALE GENOMIC DNA]</scope>
    <source>
        <strain evidence="4 5">DSM 6634</strain>
    </source>
</reference>
<sequence>MQYLNSTYWNWENEKKTLFDDWQTNKQDIFEQIYNSVRDMQGFEEIALIVHDKDKKGNSTLKLPHIHGYISFRDRFDLERIARRLGIEQQYVEIAKGNRYAEINNKSYLVHAKNLDKFQYLSEEVETFETFDFLAYIEEHREELQKRAATTKRELSDESLDYIIQKVQRGDLFKRDIMIDDDLAFLYANNMNRFKEALDFYGERIAWLRLEDLRQLRYKMTVLYIQGTPGVGKTTLANEVALKIKTQGELRNNKSDIYSASSRNPFDDYYGQDIVILDDLRPDSLSASDWLKVFDPLNSANMSARYKNKLVVPRVIIVANYQSPLKFFSEIKGEDVNQFVRRVNSMISIESKQFPHFDFDNIYNLSEVVKLSTPRNLRISQDEFLTLNFDFKTIIEKNDDKEKFIKQALDEYILPRAFPPGINSPSVNGLQNK</sequence>
<dbReference type="Gene3D" id="3.40.1310.30">
    <property type="match status" value="1"/>
</dbReference>
<evidence type="ECO:0000256" key="1">
    <source>
        <dbReference type="SAM" id="Coils"/>
    </source>
</evidence>
<dbReference type="GO" id="GO:0003723">
    <property type="term" value="F:RNA binding"/>
    <property type="evidence" value="ECO:0007669"/>
    <property type="project" value="InterPro"/>
</dbReference>
<evidence type="ECO:0000259" key="3">
    <source>
        <dbReference type="Pfam" id="PF01719"/>
    </source>
</evidence>
<feature type="coiled-coil region" evidence="1">
    <location>
        <begin position="134"/>
        <end position="161"/>
    </location>
</feature>
<dbReference type="AlphaFoldDB" id="A0A2A5S060"/>
<proteinExistence type="predicted"/>
<dbReference type="Pfam" id="PF00910">
    <property type="entry name" value="RNA_helicase"/>
    <property type="match status" value="1"/>
</dbReference>
<comment type="caution">
    <text evidence="4">The sequence shown here is derived from an EMBL/GenBank/DDBJ whole genome shotgun (WGS) entry which is preliminary data.</text>
</comment>
<keyword evidence="1" id="KW-0175">Coiled coil</keyword>
<dbReference type="InterPro" id="IPR027417">
    <property type="entry name" value="P-loop_NTPase"/>
</dbReference>
<dbReference type="Gene3D" id="3.40.50.300">
    <property type="entry name" value="P-loop containing nucleotide triphosphate hydrolases"/>
    <property type="match status" value="1"/>
</dbReference>
<protein>
    <submittedName>
        <fullName evidence="4">Uncharacterized protein</fullName>
    </submittedName>
</protein>
<gene>
    <name evidence="4" type="ORF">RU86_GL002286</name>
</gene>
<dbReference type="GO" id="GO:0003724">
    <property type="term" value="F:RNA helicase activity"/>
    <property type="evidence" value="ECO:0007669"/>
    <property type="project" value="InterPro"/>
</dbReference>
<evidence type="ECO:0000259" key="2">
    <source>
        <dbReference type="Pfam" id="PF00910"/>
    </source>
</evidence>
<evidence type="ECO:0000313" key="5">
    <source>
        <dbReference type="Proteomes" id="UP000218282"/>
    </source>
</evidence>
<dbReference type="GO" id="GO:0003916">
    <property type="term" value="F:DNA topoisomerase activity"/>
    <property type="evidence" value="ECO:0007669"/>
    <property type="project" value="InterPro"/>
</dbReference>